<evidence type="ECO:0000256" key="1">
    <source>
        <dbReference type="SAM" id="MobiDB-lite"/>
    </source>
</evidence>
<feature type="compositionally biased region" description="Polar residues" evidence="1">
    <location>
        <begin position="572"/>
        <end position="581"/>
    </location>
</feature>
<feature type="region of interest" description="Disordered" evidence="1">
    <location>
        <begin position="886"/>
        <end position="916"/>
    </location>
</feature>
<feature type="region of interest" description="Disordered" evidence="1">
    <location>
        <begin position="815"/>
        <end position="859"/>
    </location>
</feature>
<feature type="compositionally biased region" description="Basic and acidic residues" evidence="1">
    <location>
        <begin position="887"/>
        <end position="916"/>
    </location>
</feature>
<feature type="region of interest" description="Disordered" evidence="1">
    <location>
        <begin position="180"/>
        <end position="218"/>
    </location>
</feature>
<dbReference type="Proteomes" id="UP000469558">
    <property type="component" value="Unassembled WGS sequence"/>
</dbReference>
<feature type="compositionally biased region" description="Low complexity" evidence="1">
    <location>
        <begin position="205"/>
        <end position="216"/>
    </location>
</feature>
<gene>
    <name evidence="2" type="ORF">LSUE1_G009805</name>
</gene>
<protein>
    <submittedName>
        <fullName evidence="2">Uncharacterized protein</fullName>
    </submittedName>
</protein>
<feature type="region of interest" description="Disordered" evidence="1">
    <location>
        <begin position="600"/>
        <end position="638"/>
    </location>
</feature>
<comment type="caution">
    <text evidence="2">The sequence shown here is derived from an EMBL/GenBank/DDBJ whole genome shotgun (WGS) entry which is preliminary data.</text>
</comment>
<evidence type="ECO:0000313" key="2">
    <source>
        <dbReference type="EMBL" id="TVY64187.1"/>
    </source>
</evidence>
<feature type="compositionally biased region" description="Basic and acidic residues" evidence="1">
    <location>
        <begin position="841"/>
        <end position="859"/>
    </location>
</feature>
<feature type="region of interest" description="Disordered" evidence="1">
    <location>
        <begin position="230"/>
        <end position="305"/>
    </location>
</feature>
<accession>A0A8T9C1N3</accession>
<proteinExistence type="predicted"/>
<dbReference type="AlphaFoldDB" id="A0A8T9C1N3"/>
<organism evidence="2 3">
    <name type="scientific">Lachnellula suecica</name>
    <dbReference type="NCBI Taxonomy" id="602035"/>
    <lineage>
        <taxon>Eukaryota</taxon>
        <taxon>Fungi</taxon>
        <taxon>Dikarya</taxon>
        <taxon>Ascomycota</taxon>
        <taxon>Pezizomycotina</taxon>
        <taxon>Leotiomycetes</taxon>
        <taxon>Helotiales</taxon>
        <taxon>Lachnaceae</taxon>
        <taxon>Lachnellula</taxon>
    </lineage>
</organism>
<feature type="region of interest" description="Disordered" evidence="1">
    <location>
        <begin position="1"/>
        <end position="21"/>
    </location>
</feature>
<feature type="region of interest" description="Disordered" evidence="1">
    <location>
        <begin position="710"/>
        <end position="745"/>
    </location>
</feature>
<feature type="compositionally biased region" description="Basic residues" evidence="1">
    <location>
        <begin position="815"/>
        <end position="825"/>
    </location>
</feature>
<feature type="compositionally biased region" description="Basic residues" evidence="1">
    <location>
        <begin position="728"/>
        <end position="739"/>
    </location>
</feature>
<keyword evidence="3" id="KW-1185">Reference proteome</keyword>
<sequence length="1093" mass="121194">MSFFKSETCCSSRQPPSPEGLAPRVISQVLTAPKVARDPVTSWTQAETAELRAIFEEDGKDAEAEILQVKHNSAHKLKEILLADESDSDHLSMRLNIRKSNTNTLVAVTQKLKKHLSGDFAIKKRHSKSSVGTSEEEIERRAELRRIRTKRIQEELSNEGLYDEDAKSLTSVADANIAKNNKSRSSWTPGDALSPPSLTPPHLDSSAASSPGLPSLHRCPKNVILEDEVTSSGGTWKQGSRQHSLPNESSVTLVNSSSTISRRHSSPILNDWDSPVSNPPVYAPGRKRSSLPPIPPQPTIEAQRCPSIPEPSITELSRSSWRLSFTANNRGEVLRKLSQEHTEPLPVTMEHFGVSPLLPTRNWLHNQGLRSTSQVLTSSEDDSTTGTPIAHAELCTINHDQDFGGVDGGAEANAATLHLHEMGIPSRLASRGLQSSTSSPQLSSWGSHDRGASSSGAESRIFRTERARLIQRSSDSAPLSARIPQSWGTVLQDGTSSYYPSAGNSMEPSPQSSRFNLASLLSVSRSKVDVVDVKKPPVTSAITGLTAPPSVNDSKVDLAPPPTRQSRRTTLDDSSLIASETESFRQREAELSIIPKRFASSESRLPGTPKSSRFREEFDVETPPAPTSPTRRPSRFSKLKKRLTLGGSFDGPKDMEDLLSIPVPKFAPKELYHSGTSTLGSGTPLLSPGMASPGSGDPAVGLWGMAVKSQGQRKASEIGHNMKLPPGPRKKSSQVSRKKSAVEEELHGKVGATSVFGQLTRNLSWGPKKKKADINDHESAAAEYQKKFQQRVEAKEMVMDSWEMEMAATAAKAKSKSKNIVKKAKPTGPDRRYPATWSRYPSHDRHERSISATREDKVESTDFAVAKINEKGEAVWYHSEKKHHAYHHDEDEHLSHDEDHRKHLKQRIGERKGRAEEKIKYKKYKLNKLTEQGTSGHAKGRRSSLTMAGQVEFPELEILPVTLRTREQQEKEVHEEQQQEIREKRQKFTLATVVDGSGEEVLDIGINDPRFYDDCIVSAEDMILSAKKQKYRTWSGRDWDVYSNGSESTRRGRTLRRSTDEYVHELQMLEVEERKKALLAAERAWEKTKRGSF</sequence>
<name>A0A8T9C1N3_9HELO</name>
<reference evidence="2 3" key="1">
    <citation type="submission" date="2018-05" db="EMBL/GenBank/DDBJ databases">
        <title>Genome sequencing and assembly of the regulated plant pathogen Lachnellula willkommii and related sister species for the development of diagnostic species identification markers.</title>
        <authorList>
            <person name="Giroux E."/>
            <person name="Bilodeau G."/>
        </authorList>
    </citation>
    <scope>NUCLEOTIDE SEQUENCE [LARGE SCALE GENOMIC DNA]</scope>
    <source>
        <strain evidence="2 3">CBS 268.59</strain>
    </source>
</reference>
<dbReference type="OrthoDB" id="3437384at2759"/>
<evidence type="ECO:0000313" key="3">
    <source>
        <dbReference type="Proteomes" id="UP000469558"/>
    </source>
</evidence>
<feature type="compositionally biased region" description="Low complexity" evidence="1">
    <location>
        <begin position="435"/>
        <end position="446"/>
    </location>
</feature>
<dbReference type="EMBL" id="QGMK01001824">
    <property type="protein sequence ID" value="TVY64187.1"/>
    <property type="molecule type" value="Genomic_DNA"/>
</dbReference>
<feature type="region of interest" description="Disordered" evidence="1">
    <location>
        <begin position="430"/>
        <end position="460"/>
    </location>
</feature>
<feature type="region of interest" description="Disordered" evidence="1">
    <location>
        <begin position="544"/>
        <end position="582"/>
    </location>
</feature>
<feature type="compositionally biased region" description="Polar residues" evidence="1">
    <location>
        <begin position="230"/>
        <end position="255"/>
    </location>
</feature>